<evidence type="ECO:0000256" key="1">
    <source>
        <dbReference type="ARBA" id="ARBA00007692"/>
    </source>
</evidence>
<evidence type="ECO:0000313" key="4">
    <source>
        <dbReference type="Proteomes" id="UP000504618"/>
    </source>
</evidence>
<name>A0A6J1QJ86_9HYME</name>
<sequence length="525" mass="61828">MRFSNRSLLRMSYISKRNEFRKILMMNLGLTSTEVDKFLDMKKSTIDIPCHRVLKNCQIFQKYNVNVESLEKLHYCLKLLDYKLEHRINVLKDVGVPVINTHLLNKTVYHLNTKVSKFKEKTDIPAKQNIAANIFGGKVPKDISQLELSEELTLRQYYQKCLLYCKTRVFNLPYLDDKILLHSYMKIKSISMIAETLKVLRLDLHYDDEMIRKDPSVIVASADNIRSLLNSFTDILDIPVVTFLRKYPYILLQDVDNIKRLLMLFQQYEIPDKYVKNYMKVFLISNEAFHKRIEILKRHPDLNMWYKHPRMLQLICQIEKTKYRVDYIDIMDSLKWAHPQSFLSTAAAVDKSIQAGIVSAKHNLRHVLIKELGVDEVDLLMRHQHWKTATFVDIVQMLKYLKKHFTINEIRPNIHIVLYKQSRVKKVLADLKRQYSQSTEYSFTNSQYLALCLYMLEKNNHFTGDGVWSNEQIAKQQSSEKQNSVKKSDSNVNIVKNNLRIEDNDDIDHNDVDNVHSNNMCNVNS</sequence>
<dbReference type="GO" id="GO:0003676">
    <property type="term" value="F:nucleic acid binding"/>
    <property type="evidence" value="ECO:0007669"/>
    <property type="project" value="InterPro"/>
</dbReference>
<protein>
    <submittedName>
        <fullName evidence="5">Transcription termination factor 5, mitochondrial</fullName>
    </submittedName>
</protein>
<dbReference type="InterPro" id="IPR038538">
    <property type="entry name" value="MTERF_sf"/>
</dbReference>
<feature type="region of interest" description="Disordered" evidence="3">
    <location>
        <begin position="505"/>
        <end position="525"/>
    </location>
</feature>
<proteinExistence type="inferred from homology"/>
<dbReference type="CTD" id="42182"/>
<keyword evidence="4" id="KW-1185">Reference proteome</keyword>
<gene>
    <name evidence="5" type="primary">LOC112460663</name>
</gene>
<dbReference type="PANTHER" id="PTHR15437">
    <property type="entry name" value="TRANSCRIPTION TERMINATION FACTOR, MITOCHONDRIAL"/>
    <property type="match status" value="1"/>
</dbReference>
<reference evidence="5" key="1">
    <citation type="submission" date="2025-08" db="UniProtKB">
        <authorList>
            <consortium name="RefSeq"/>
        </authorList>
    </citation>
    <scope>IDENTIFICATION</scope>
    <source>
        <tissue evidence="5">Whole body</tissue>
    </source>
</reference>
<comment type="similarity">
    <text evidence="1">Belongs to the mTERF family.</text>
</comment>
<evidence type="ECO:0000313" key="5">
    <source>
        <dbReference type="RefSeq" id="XP_024881226.1"/>
    </source>
</evidence>
<dbReference type="OrthoDB" id="10064535at2759"/>
<accession>A0A6J1QJ86</accession>
<feature type="compositionally biased region" description="Basic and acidic residues" evidence="3">
    <location>
        <begin position="505"/>
        <end position="514"/>
    </location>
</feature>
<organism evidence="4 5">
    <name type="scientific">Temnothorax curvispinosus</name>
    <dbReference type="NCBI Taxonomy" id="300111"/>
    <lineage>
        <taxon>Eukaryota</taxon>
        <taxon>Metazoa</taxon>
        <taxon>Ecdysozoa</taxon>
        <taxon>Arthropoda</taxon>
        <taxon>Hexapoda</taxon>
        <taxon>Insecta</taxon>
        <taxon>Pterygota</taxon>
        <taxon>Neoptera</taxon>
        <taxon>Endopterygota</taxon>
        <taxon>Hymenoptera</taxon>
        <taxon>Apocrita</taxon>
        <taxon>Aculeata</taxon>
        <taxon>Formicoidea</taxon>
        <taxon>Formicidae</taxon>
        <taxon>Myrmicinae</taxon>
        <taxon>Temnothorax</taxon>
    </lineage>
</organism>
<dbReference type="GO" id="GO:0005759">
    <property type="term" value="C:mitochondrial matrix"/>
    <property type="evidence" value="ECO:0007669"/>
    <property type="project" value="TreeGrafter"/>
</dbReference>
<dbReference type="GeneID" id="112460663"/>
<keyword evidence="2" id="KW-0809">Transit peptide</keyword>
<dbReference type="Gene3D" id="1.25.70.10">
    <property type="entry name" value="Transcription termination factor 3, mitochondrial"/>
    <property type="match status" value="1"/>
</dbReference>
<evidence type="ECO:0000256" key="2">
    <source>
        <dbReference type="ARBA" id="ARBA00022946"/>
    </source>
</evidence>
<dbReference type="RefSeq" id="XP_024881226.1">
    <property type="nucleotide sequence ID" value="XM_025025458.1"/>
</dbReference>
<dbReference type="GO" id="GO:0006393">
    <property type="term" value="P:termination of mitochondrial transcription"/>
    <property type="evidence" value="ECO:0007669"/>
    <property type="project" value="TreeGrafter"/>
</dbReference>
<dbReference type="AlphaFoldDB" id="A0A6J1QJ86"/>
<dbReference type="PANTHER" id="PTHR15437:SF7">
    <property type="entry name" value="TRANSCRIPTION TERMINATION FACTOR 5, MITOCHONDRIAL"/>
    <property type="match status" value="1"/>
</dbReference>
<dbReference type="Proteomes" id="UP000504618">
    <property type="component" value="Unplaced"/>
</dbReference>
<evidence type="ECO:0000256" key="3">
    <source>
        <dbReference type="SAM" id="MobiDB-lite"/>
    </source>
</evidence>
<dbReference type="InterPro" id="IPR003690">
    <property type="entry name" value="MTERF"/>
</dbReference>